<dbReference type="GO" id="GO:0000976">
    <property type="term" value="F:transcription cis-regulatory region binding"/>
    <property type="evidence" value="ECO:0007669"/>
    <property type="project" value="TreeGrafter"/>
</dbReference>
<evidence type="ECO:0000256" key="2">
    <source>
        <dbReference type="ARBA" id="ARBA00023015"/>
    </source>
</evidence>
<dbReference type="PANTHER" id="PTHR30126:SF91">
    <property type="entry name" value="LYSR FAMILY TRANSCRIPTIONAL REGULATOR"/>
    <property type="match status" value="1"/>
</dbReference>
<dbReference type="SUPFAM" id="SSF53850">
    <property type="entry name" value="Periplasmic binding protein-like II"/>
    <property type="match status" value="1"/>
</dbReference>
<evidence type="ECO:0000313" key="7">
    <source>
        <dbReference type="Proteomes" id="UP000031521"/>
    </source>
</evidence>
<evidence type="ECO:0000313" key="6">
    <source>
        <dbReference type="EMBL" id="AJE47083.1"/>
    </source>
</evidence>
<dbReference type="SUPFAM" id="SSF46785">
    <property type="entry name" value="Winged helix' DNA-binding domain"/>
    <property type="match status" value="1"/>
</dbReference>
<keyword evidence="7" id="KW-1185">Reference proteome</keyword>
<name>A0A0B5DUG8_9RHOB</name>
<dbReference type="InterPro" id="IPR036388">
    <property type="entry name" value="WH-like_DNA-bd_sf"/>
</dbReference>
<proteinExistence type="inferred from homology"/>
<dbReference type="PANTHER" id="PTHR30126">
    <property type="entry name" value="HTH-TYPE TRANSCRIPTIONAL REGULATOR"/>
    <property type="match status" value="1"/>
</dbReference>
<feature type="domain" description="HTH lysR-type" evidence="5">
    <location>
        <begin position="7"/>
        <end position="65"/>
    </location>
</feature>
<evidence type="ECO:0000259" key="5">
    <source>
        <dbReference type="PROSITE" id="PS50931"/>
    </source>
</evidence>
<sequence length="303" mass="32588">MKLAPALSLDQMQVLLTVEETGSFAAAGRKLGRATSAISYAIDTLESQLGLDLFDRETRRRPVLSQAGEAVVTEARAVVQGADMLRARVKALVEGLEAEVTLAVDQIVPLDRLARTLRAFHREFPAVPLRIRSEALGGVERLLRSGESQLGLGGALHMNTEGLAATQIDAVRIIPVAGADHPMARAGSNASARDHLQIVMADSVEAGQRSCVVISSSTWRVSDLTSARALLLAGVGWSILPEPMVRDDIEAGRLCRLDMSDFREGQYPLQIVHKLDTPPGPAGSWLIARLTEEFGTEPARSTE</sequence>
<dbReference type="PROSITE" id="PS50931">
    <property type="entry name" value="HTH_LYSR"/>
    <property type="match status" value="1"/>
</dbReference>
<dbReference type="Gene3D" id="1.10.10.10">
    <property type="entry name" value="Winged helix-like DNA-binding domain superfamily/Winged helix DNA-binding domain"/>
    <property type="match status" value="1"/>
</dbReference>
<dbReference type="OrthoDB" id="9811588at2"/>
<dbReference type="STRING" id="1208324.P73_2368"/>
<evidence type="ECO:0000256" key="3">
    <source>
        <dbReference type="ARBA" id="ARBA00023125"/>
    </source>
</evidence>
<gene>
    <name evidence="6" type="ORF">P73_2368</name>
</gene>
<dbReference type="RefSeq" id="WP_043869728.1">
    <property type="nucleotide sequence ID" value="NZ_CP004393.1"/>
</dbReference>
<comment type="similarity">
    <text evidence="1">Belongs to the LysR transcriptional regulatory family.</text>
</comment>
<dbReference type="Pfam" id="PF00126">
    <property type="entry name" value="HTH_1"/>
    <property type="match status" value="1"/>
</dbReference>
<evidence type="ECO:0000256" key="4">
    <source>
        <dbReference type="ARBA" id="ARBA00023163"/>
    </source>
</evidence>
<dbReference type="InterPro" id="IPR036390">
    <property type="entry name" value="WH_DNA-bd_sf"/>
</dbReference>
<keyword evidence="4" id="KW-0804">Transcription</keyword>
<dbReference type="Gene3D" id="3.40.190.290">
    <property type="match status" value="1"/>
</dbReference>
<dbReference type="EMBL" id="CP004393">
    <property type="protein sequence ID" value="AJE47083.1"/>
    <property type="molecule type" value="Genomic_DNA"/>
</dbReference>
<dbReference type="KEGG" id="cid:P73_2368"/>
<accession>A0A0B5DUG8</accession>
<organism evidence="6 7">
    <name type="scientific">Celeribacter indicus</name>
    <dbReference type="NCBI Taxonomy" id="1208324"/>
    <lineage>
        <taxon>Bacteria</taxon>
        <taxon>Pseudomonadati</taxon>
        <taxon>Pseudomonadota</taxon>
        <taxon>Alphaproteobacteria</taxon>
        <taxon>Rhodobacterales</taxon>
        <taxon>Roseobacteraceae</taxon>
        <taxon>Celeribacter</taxon>
    </lineage>
</organism>
<protein>
    <submittedName>
        <fullName evidence="6">Transcriptional regulator</fullName>
    </submittedName>
</protein>
<evidence type="ECO:0000256" key="1">
    <source>
        <dbReference type="ARBA" id="ARBA00009437"/>
    </source>
</evidence>
<dbReference type="GO" id="GO:0003700">
    <property type="term" value="F:DNA-binding transcription factor activity"/>
    <property type="evidence" value="ECO:0007669"/>
    <property type="project" value="InterPro"/>
</dbReference>
<keyword evidence="2" id="KW-0805">Transcription regulation</keyword>
<dbReference type="InterPro" id="IPR005119">
    <property type="entry name" value="LysR_subst-bd"/>
</dbReference>
<reference evidence="6 7" key="1">
    <citation type="journal article" date="2014" name="Int. J. Syst. Evol. Microbiol.">
        <title>Celeribacter indicus sp. nov., a polycyclic aromatic hydrocarbon-degrading bacterium from deep-sea sediment and reclassification of Huaishuia halophila as Celeribacter halophilus comb. nov.</title>
        <authorList>
            <person name="Lai Q."/>
            <person name="Cao J."/>
            <person name="Yuan J."/>
            <person name="Li F."/>
            <person name="Shao Z."/>
        </authorList>
    </citation>
    <scope>NUCLEOTIDE SEQUENCE [LARGE SCALE GENOMIC DNA]</scope>
    <source>
        <strain evidence="6">P73</strain>
    </source>
</reference>
<keyword evidence="3" id="KW-0238">DNA-binding</keyword>
<dbReference type="Proteomes" id="UP000031521">
    <property type="component" value="Chromosome"/>
</dbReference>
<dbReference type="HOGENOM" id="CLU_039613_35_0_5"/>
<dbReference type="InterPro" id="IPR000847">
    <property type="entry name" value="LysR_HTH_N"/>
</dbReference>
<dbReference type="AlphaFoldDB" id="A0A0B5DUG8"/>
<dbReference type="Pfam" id="PF03466">
    <property type="entry name" value="LysR_substrate"/>
    <property type="match status" value="1"/>
</dbReference>